<dbReference type="Proteomes" id="UP000308349">
    <property type="component" value="Unassembled WGS sequence"/>
</dbReference>
<keyword evidence="4" id="KW-0862">Zinc</keyword>
<dbReference type="EMBL" id="VBUU01000017">
    <property type="protein sequence ID" value="TLG08746.1"/>
    <property type="molecule type" value="Genomic_DNA"/>
</dbReference>
<proteinExistence type="inferred from homology"/>
<gene>
    <name evidence="7" type="ORF">FEK35_17355</name>
</gene>
<dbReference type="InterPro" id="IPR051013">
    <property type="entry name" value="MBL_superfamily_lactonases"/>
</dbReference>
<dbReference type="OrthoDB" id="3196337at2"/>
<evidence type="ECO:0000313" key="7">
    <source>
        <dbReference type="EMBL" id="TLG08746.1"/>
    </source>
</evidence>
<feature type="domain" description="Metallo-beta-lactamase" evidence="6">
    <location>
        <begin position="32"/>
        <end position="264"/>
    </location>
</feature>
<evidence type="ECO:0000256" key="4">
    <source>
        <dbReference type="ARBA" id="ARBA00022833"/>
    </source>
</evidence>
<dbReference type="SMART" id="SM00849">
    <property type="entry name" value="Lactamase_B"/>
    <property type="match status" value="1"/>
</dbReference>
<dbReference type="PANTHER" id="PTHR42978">
    <property type="entry name" value="QUORUM-QUENCHING LACTONASE YTNP-RELATED-RELATED"/>
    <property type="match status" value="1"/>
</dbReference>
<reference evidence="7 8" key="1">
    <citation type="submission" date="2019-05" db="EMBL/GenBank/DDBJ databases">
        <title>Genomes sequences of two Nocardia cyriacigeorgica environmental isolates, type strains Nocardia asteroides ATCC 19247 and Nocardia cyriacigeorgica DSM 44484.</title>
        <authorList>
            <person name="Vautrin F."/>
            <person name="Bergeron E."/>
            <person name="Dubost A."/>
            <person name="Abrouk D."/>
            <person name="Rodriguez Nava V."/>
            <person name="Pujic P."/>
        </authorList>
    </citation>
    <scope>NUCLEOTIDE SEQUENCE [LARGE SCALE GENOMIC DNA]</scope>
    <source>
        <strain evidence="7 8">EML 1456</strain>
    </source>
</reference>
<dbReference type="AlphaFoldDB" id="A0A5R8PBW4"/>
<evidence type="ECO:0000256" key="3">
    <source>
        <dbReference type="ARBA" id="ARBA00022801"/>
    </source>
</evidence>
<evidence type="ECO:0000256" key="1">
    <source>
        <dbReference type="ARBA" id="ARBA00007749"/>
    </source>
</evidence>
<dbReference type="Pfam" id="PF00753">
    <property type="entry name" value="Lactamase_B"/>
    <property type="match status" value="1"/>
</dbReference>
<dbReference type="Gene3D" id="3.60.15.10">
    <property type="entry name" value="Ribonuclease Z/Hydroxyacylglutathione hydrolase-like"/>
    <property type="match status" value="1"/>
</dbReference>
<protein>
    <submittedName>
        <fullName evidence="7">MBL fold metallo-hydrolase</fullName>
    </submittedName>
</protein>
<comment type="caution">
    <text evidence="7">The sequence shown here is derived from an EMBL/GenBank/DDBJ whole genome shotgun (WGS) entry which is preliminary data.</text>
</comment>
<evidence type="ECO:0000259" key="6">
    <source>
        <dbReference type="SMART" id="SM00849"/>
    </source>
</evidence>
<feature type="region of interest" description="Disordered" evidence="5">
    <location>
        <begin position="1"/>
        <end position="20"/>
    </location>
</feature>
<evidence type="ECO:0000256" key="2">
    <source>
        <dbReference type="ARBA" id="ARBA00022723"/>
    </source>
</evidence>
<name>A0A5R8PBW4_9NOCA</name>
<keyword evidence="2" id="KW-0479">Metal-binding</keyword>
<dbReference type="GO" id="GO:0016787">
    <property type="term" value="F:hydrolase activity"/>
    <property type="evidence" value="ECO:0007669"/>
    <property type="project" value="UniProtKB-KW"/>
</dbReference>
<evidence type="ECO:0000256" key="5">
    <source>
        <dbReference type="SAM" id="MobiDB-lite"/>
    </source>
</evidence>
<keyword evidence="3 7" id="KW-0378">Hydrolase</keyword>
<organism evidence="7 8">
    <name type="scientific">Nocardia cyriacigeorgica</name>
    <dbReference type="NCBI Taxonomy" id="135487"/>
    <lineage>
        <taxon>Bacteria</taxon>
        <taxon>Bacillati</taxon>
        <taxon>Actinomycetota</taxon>
        <taxon>Actinomycetes</taxon>
        <taxon>Mycobacteriales</taxon>
        <taxon>Nocardiaceae</taxon>
        <taxon>Nocardia</taxon>
    </lineage>
</organism>
<dbReference type="PANTHER" id="PTHR42978:SF3">
    <property type="entry name" value="BLR3078 PROTEIN"/>
    <property type="match status" value="1"/>
</dbReference>
<evidence type="ECO:0000313" key="8">
    <source>
        <dbReference type="Proteomes" id="UP000308349"/>
    </source>
</evidence>
<dbReference type="CDD" id="cd07742">
    <property type="entry name" value="metallo-hydrolase-like_MBL-fold"/>
    <property type="match status" value="1"/>
</dbReference>
<dbReference type="InterPro" id="IPR001279">
    <property type="entry name" value="Metallo-B-lactamas"/>
</dbReference>
<dbReference type="InterPro" id="IPR036866">
    <property type="entry name" value="RibonucZ/Hydroxyglut_hydro"/>
</dbReference>
<dbReference type="GO" id="GO:0046872">
    <property type="term" value="F:metal ion binding"/>
    <property type="evidence" value="ECO:0007669"/>
    <property type="project" value="UniProtKB-KW"/>
</dbReference>
<comment type="similarity">
    <text evidence="1">Belongs to the metallo-beta-lactamase superfamily.</text>
</comment>
<sequence>MRVHHLDGGGTRPPGGRLVDGRPGVFRPAHMVAHCLLIEHSDGLLLVDTGYGERAAKEPDLWVGRRLIKQTNPVLDRPIARQVEDLGYSRRDVRDIIVTHLDLDHAGGLVDFPWATVHVHRDELTAISGPLGRRDRFRYRPVQLAHEPRWSIYGEADISEATWFGFPAIGRLRGLPAGIALVPLMGHTRGHVGVAVERGDGWLLHAGDAYTYHGQMAAKPRLPLGAALFQLSVDTHRGLRRENQRRLRALVRDHGDSVSVFSSHCAVEFARFSEQCADAS</sequence>
<dbReference type="SUPFAM" id="SSF56281">
    <property type="entry name" value="Metallo-hydrolase/oxidoreductase"/>
    <property type="match status" value="1"/>
</dbReference>
<accession>A0A5R8PBW4</accession>